<organism evidence="1 2">
    <name type="scientific">Gossypium australe</name>
    <dbReference type="NCBI Taxonomy" id="47621"/>
    <lineage>
        <taxon>Eukaryota</taxon>
        <taxon>Viridiplantae</taxon>
        <taxon>Streptophyta</taxon>
        <taxon>Embryophyta</taxon>
        <taxon>Tracheophyta</taxon>
        <taxon>Spermatophyta</taxon>
        <taxon>Magnoliopsida</taxon>
        <taxon>eudicotyledons</taxon>
        <taxon>Gunneridae</taxon>
        <taxon>Pentapetalae</taxon>
        <taxon>rosids</taxon>
        <taxon>malvids</taxon>
        <taxon>Malvales</taxon>
        <taxon>Malvaceae</taxon>
        <taxon>Malvoideae</taxon>
        <taxon>Gossypium</taxon>
    </lineage>
</organism>
<dbReference type="GO" id="GO:0003964">
    <property type="term" value="F:RNA-directed DNA polymerase activity"/>
    <property type="evidence" value="ECO:0007669"/>
    <property type="project" value="UniProtKB-KW"/>
</dbReference>
<proteinExistence type="predicted"/>
<protein>
    <submittedName>
        <fullName evidence="1">RNA-directed DNA polymerase-like protein</fullName>
    </submittedName>
</protein>
<comment type="caution">
    <text evidence="1">The sequence shown here is derived from an EMBL/GenBank/DDBJ whole genome shotgun (WGS) entry which is preliminary data.</text>
</comment>
<evidence type="ECO:0000313" key="2">
    <source>
        <dbReference type="Proteomes" id="UP000325315"/>
    </source>
</evidence>
<dbReference type="AlphaFoldDB" id="A0A5B6VMN8"/>
<dbReference type="PANTHER" id="PTHR37984:SF5">
    <property type="entry name" value="PROTEIN NYNRIN-LIKE"/>
    <property type="match status" value="1"/>
</dbReference>
<name>A0A5B6VMN8_9ROSI</name>
<dbReference type="SUPFAM" id="SSF56672">
    <property type="entry name" value="DNA/RNA polymerases"/>
    <property type="match status" value="1"/>
</dbReference>
<accession>A0A5B6VMN8</accession>
<dbReference type="OrthoDB" id="415724at2759"/>
<dbReference type="Gene3D" id="3.30.70.270">
    <property type="match status" value="1"/>
</dbReference>
<keyword evidence="1" id="KW-0808">Transferase</keyword>
<dbReference type="FunFam" id="3.30.70.270:FF:000020">
    <property type="entry name" value="Transposon Tf2-6 polyprotein-like Protein"/>
    <property type="match status" value="1"/>
</dbReference>
<dbReference type="InterPro" id="IPR043128">
    <property type="entry name" value="Rev_trsase/Diguanyl_cyclase"/>
</dbReference>
<evidence type="ECO:0000313" key="1">
    <source>
        <dbReference type="EMBL" id="KAA3470363.1"/>
    </source>
</evidence>
<reference evidence="1" key="1">
    <citation type="submission" date="2019-08" db="EMBL/GenBank/DDBJ databases">
        <authorList>
            <person name="Liu F."/>
        </authorList>
    </citation>
    <scope>NUCLEOTIDE SEQUENCE [LARGE SCALE GENOMIC DNA]</scope>
    <source>
        <strain evidence="1">PA1801</strain>
        <tissue evidence="1">Leaf</tissue>
    </source>
</reference>
<dbReference type="Proteomes" id="UP000325315">
    <property type="component" value="Unassembled WGS sequence"/>
</dbReference>
<gene>
    <name evidence="1" type="ORF">EPI10_016077</name>
</gene>
<keyword evidence="1" id="KW-0548">Nucleotidyltransferase</keyword>
<dbReference type="EMBL" id="SMMG02000006">
    <property type="protein sequence ID" value="KAA3470363.1"/>
    <property type="molecule type" value="Genomic_DNA"/>
</dbReference>
<keyword evidence="2" id="KW-1185">Reference proteome</keyword>
<keyword evidence="1" id="KW-0695">RNA-directed DNA polymerase</keyword>
<dbReference type="InterPro" id="IPR043502">
    <property type="entry name" value="DNA/RNA_pol_sf"/>
</dbReference>
<sequence length="106" mass="12155">MISVEGIRVDLSKISAIIDQKAPKDVIELKSFLGLAGYYEQFVKGFSMITFSTIRLLQRNVSFEWSERFQQSFKKLKAMLSKSPPELGKDFAMFSDESLNSLRCVY</sequence>
<dbReference type="PANTHER" id="PTHR37984">
    <property type="entry name" value="PROTEIN CBG26694"/>
    <property type="match status" value="1"/>
</dbReference>
<dbReference type="InterPro" id="IPR050951">
    <property type="entry name" value="Retrovirus_Pol_polyprotein"/>
</dbReference>